<dbReference type="GO" id="GO:0043138">
    <property type="term" value="F:3'-5' DNA helicase activity"/>
    <property type="evidence" value="ECO:0007669"/>
    <property type="project" value="UniProtKB-EC"/>
</dbReference>
<dbReference type="InterPro" id="IPR000212">
    <property type="entry name" value="DNA_helicase_UvrD/REP"/>
</dbReference>
<dbReference type="GO" id="GO:0005524">
    <property type="term" value="F:ATP binding"/>
    <property type="evidence" value="ECO:0007669"/>
    <property type="project" value="UniProtKB-UniRule"/>
</dbReference>
<evidence type="ECO:0000256" key="4">
    <source>
        <dbReference type="ARBA" id="ARBA00022763"/>
    </source>
</evidence>
<dbReference type="Pfam" id="PF13361">
    <property type="entry name" value="UvrD_C"/>
    <property type="match status" value="2"/>
</dbReference>
<evidence type="ECO:0000259" key="16">
    <source>
        <dbReference type="PROSITE" id="PS51198"/>
    </source>
</evidence>
<keyword evidence="8 15" id="KW-0067">ATP-binding</keyword>
<dbReference type="Pfam" id="PF00580">
    <property type="entry name" value="UvrD-helicase"/>
    <property type="match status" value="1"/>
</dbReference>
<dbReference type="Gene3D" id="1.10.486.10">
    <property type="entry name" value="PCRA, domain 4"/>
    <property type="match status" value="1"/>
</dbReference>
<dbReference type="GO" id="GO:0003677">
    <property type="term" value="F:DNA binding"/>
    <property type="evidence" value="ECO:0007669"/>
    <property type="project" value="UniProtKB-KW"/>
</dbReference>
<evidence type="ECO:0000256" key="3">
    <source>
        <dbReference type="ARBA" id="ARBA00022741"/>
    </source>
</evidence>
<dbReference type="PANTHER" id="PTHR11070:SF2">
    <property type="entry name" value="ATP-DEPENDENT DNA HELICASE SRS2"/>
    <property type="match status" value="1"/>
</dbReference>
<dbReference type="PANTHER" id="PTHR11070">
    <property type="entry name" value="UVRD / RECB / PCRA DNA HELICASE FAMILY MEMBER"/>
    <property type="match status" value="1"/>
</dbReference>
<dbReference type="Gene3D" id="1.10.10.160">
    <property type="match status" value="1"/>
</dbReference>
<evidence type="ECO:0000256" key="9">
    <source>
        <dbReference type="ARBA" id="ARBA00023125"/>
    </source>
</evidence>
<comment type="similarity">
    <text evidence="1">Belongs to the helicase family. UvrD subfamily.</text>
</comment>
<dbReference type="Gene3D" id="3.40.50.300">
    <property type="entry name" value="P-loop containing nucleotide triphosphate hydrolases"/>
    <property type="match status" value="2"/>
</dbReference>
<evidence type="ECO:0000313" key="19">
    <source>
        <dbReference type="Proteomes" id="UP000179230"/>
    </source>
</evidence>
<dbReference type="InterPro" id="IPR011335">
    <property type="entry name" value="Restrct_endonuc-II-like"/>
</dbReference>
<protein>
    <recommendedName>
        <fullName evidence="13">DNA 3'-5' helicase</fullName>
        <ecNumber evidence="13">5.6.2.4</ecNumber>
    </recommendedName>
</protein>
<evidence type="ECO:0000256" key="8">
    <source>
        <dbReference type="ARBA" id="ARBA00022840"/>
    </source>
</evidence>
<dbReference type="InterPro" id="IPR011604">
    <property type="entry name" value="PDDEXK-like_dom_sf"/>
</dbReference>
<evidence type="ECO:0000256" key="11">
    <source>
        <dbReference type="ARBA" id="ARBA00023235"/>
    </source>
</evidence>
<sequence>MKNDSSQQAFNDAYVSLNEPQREAVDNIEGPVMVIAGPGTGKTQILTLRIANILLQTDTAPESILALTFTESGAKAMRERLHRYIGTRAYQVYIYTFHGFAKRLIEDYPDAYERIVGGRPASDLEKIAIIESIIDTREIKLLRPAGNPSYYVTPLLRMLGELKKEYVTPDELVKIINQQEKQLLSIEKIHQKGAHKGKVRGEYTKQEKIISKNQELLFVYRRYEALLREQRLYDFEDMISETVSALSRDESMLRDLQEQYQYVLADEHQDVNGSQNRILELLASYHDHPNIFVVGDEKQAIYRFQGASLNNFLYFQDRFSGTKVISLKENYRSGQSILDTAHSLIEVEDEVLQKLRIPLMAMTVAESKVTRRVFSHQAVEDSWLVKQVAEKISSGVSPEEIAVIVRTNREVESLAALLRKEGIVTEASADGDILVHPITHAIESLIAAVFTDVDESALFSVLHGAYWGLSTNDIIKITAARRHDVTLLSILGDETKLLELGVSAIAAAKNICEVIAEARSREVYEAPHRVLEYLLQASGFLDHIIANSPLEGARVVRRLYDEVEALVIRDGVGTLSVIRDMFTNSRAYGLPLTAPYINTNTKAVSVMTAHKSKGQEFQVVFIPHLQDNIWGGSVKRNYFTVPISKKLVDGVVDPFDDERRLLYVAMTRAKQELNLSSAEINAEGKVLISTRLYDTLNPDTVSDRSTIEDEEKFNPVSTIAKSVPEQNIDTSLVTNLFASRGFSATSLNNYLRNPWDFIYRNILRIPETQSIQMQFGTAVHNVLEYVTKSHTENGSVPNDTIIKKKLEQELGRLPLSKNDFVRLLDKGLTALYPYIGQLAKTLPARTKEELNLRVILPTGIKDLPELILTGKLDRLDLDENGFALRVVDYKTGKPKTRNAIEGKTANSDGNYKRQLVFYALLLSLYDDERYLCRESTLSFVEGDAKGVLHEEQFIITDEEIESLKQELLIAVAEIVAGKFLVDRELAEKSTYAHLISLLNI</sequence>
<keyword evidence="7" id="KW-0269">Exonuclease</keyword>
<dbReference type="EC" id="5.6.2.4" evidence="13"/>
<dbReference type="InterPro" id="IPR014016">
    <property type="entry name" value="UvrD-like_ATP-bd"/>
</dbReference>
<dbReference type="EMBL" id="MFMT01000032">
    <property type="protein sequence ID" value="OGG87971.1"/>
    <property type="molecule type" value="Genomic_DNA"/>
</dbReference>
<keyword evidence="3 15" id="KW-0547">Nucleotide-binding</keyword>
<dbReference type="PROSITE" id="PS51198">
    <property type="entry name" value="UVRD_HELICASE_ATP_BIND"/>
    <property type="match status" value="1"/>
</dbReference>
<evidence type="ECO:0000256" key="5">
    <source>
        <dbReference type="ARBA" id="ARBA00022801"/>
    </source>
</evidence>
<evidence type="ECO:0000256" key="14">
    <source>
        <dbReference type="ARBA" id="ARBA00048988"/>
    </source>
</evidence>
<evidence type="ECO:0000256" key="2">
    <source>
        <dbReference type="ARBA" id="ARBA00022722"/>
    </source>
</evidence>
<dbReference type="InterPro" id="IPR038726">
    <property type="entry name" value="PDDEXK_AddAB-type"/>
</dbReference>
<dbReference type="SUPFAM" id="SSF52980">
    <property type="entry name" value="Restriction endonuclease-like"/>
    <property type="match status" value="1"/>
</dbReference>
<feature type="binding site" evidence="15">
    <location>
        <begin position="36"/>
        <end position="43"/>
    </location>
    <ligand>
        <name>ATP</name>
        <dbReference type="ChEBI" id="CHEBI:30616"/>
    </ligand>
</feature>
<dbReference type="CDD" id="cd17932">
    <property type="entry name" value="DEXQc_UvrD"/>
    <property type="match status" value="1"/>
</dbReference>
<keyword evidence="4" id="KW-0227">DNA damage</keyword>
<organism evidence="18 19">
    <name type="scientific">Candidatus Kaiserbacteria bacterium RIFOXYD1_FULL_42_15</name>
    <dbReference type="NCBI Taxonomy" id="1798532"/>
    <lineage>
        <taxon>Bacteria</taxon>
        <taxon>Candidatus Kaiseribacteriota</taxon>
    </lineage>
</organism>
<dbReference type="Gene3D" id="3.90.320.10">
    <property type="match status" value="1"/>
</dbReference>
<keyword evidence="6 15" id="KW-0347">Helicase</keyword>
<proteinExistence type="inferred from homology"/>
<accession>A0A1F6FQ33</accession>
<evidence type="ECO:0000256" key="1">
    <source>
        <dbReference type="ARBA" id="ARBA00009922"/>
    </source>
</evidence>
<evidence type="ECO:0000259" key="17">
    <source>
        <dbReference type="PROSITE" id="PS51217"/>
    </source>
</evidence>
<dbReference type="GO" id="GO:0000725">
    <property type="term" value="P:recombinational repair"/>
    <property type="evidence" value="ECO:0007669"/>
    <property type="project" value="TreeGrafter"/>
</dbReference>
<keyword evidence="9" id="KW-0238">DNA-binding</keyword>
<evidence type="ECO:0000256" key="15">
    <source>
        <dbReference type="PROSITE-ProRule" id="PRU00560"/>
    </source>
</evidence>
<keyword evidence="10" id="KW-0234">DNA repair</keyword>
<keyword evidence="5 15" id="KW-0378">Hydrolase</keyword>
<evidence type="ECO:0000256" key="7">
    <source>
        <dbReference type="ARBA" id="ARBA00022839"/>
    </source>
</evidence>
<comment type="catalytic activity">
    <reaction evidence="14">
        <text>ATP + H2O = ADP + phosphate + H(+)</text>
        <dbReference type="Rhea" id="RHEA:13065"/>
        <dbReference type="ChEBI" id="CHEBI:15377"/>
        <dbReference type="ChEBI" id="CHEBI:15378"/>
        <dbReference type="ChEBI" id="CHEBI:30616"/>
        <dbReference type="ChEBI" id="CHEBI:43474"/>
        <dbReference type="ChEBI" id="CHEBI:456216"/>
        <dbReference type="EC" id="5.6.2.4"/>
    </reaction>
</comment>
<keyword evidence="2" id="KW-0540">Nuclease</keyword>
<dbReference type="AlphaFoldDB" id="A0A1F6FQ33"/>
<dbReference type="InterPro" id="IPR014017">
    <property type="entry name" value="DNA_helicase_UvrD-like_C"/>
</dbReference>
<gene>
    <name evidence="18" type="ORF">A2592_02360</name>
</gene>
<feature type="domain" description="UvrD-like helicase C-terminal" evidence="17">
    <location>
        <begin position="335"/>
        <end position="614"/>
    </location>
</feature>
<dbReference type="SUPFAM" id="SSF52540">
    <property type="entry name" value="P-loop containing nucleoside triphosphate hydrolases"/>
    <property type="match status" value="1"/>
</dbReference>
<comment type="catalytic activity">
    <reaction evidence="12">
        <text>Couples ATP hydrolysis with the unwinding of duplex DNA by translocating in the 3'-5' direction.</text>
        <dbReference type="EC" id="5.6.2.4"/>
    </reaction>
</comment>
<dbReference type="Proteomes" id="UP000179230">
    <property type="component" value="Unassembled WGS sequence"/>
</dbReference>
<dbReference type="InterPro" id="IPR013986">
    <property type="entry name" value="DExx_box_DNA_helicase_dom_sf"/>
</dbReference>
<keyword evidence="11" id="KW-0413">Isomerase</keyword>
<dbReference type="PROSITE" id="PS51217">
    <property type="entry name" value="UVRD_HELICASE_CTER"/>
    <property type="match status" value="1"/>
</dbReference>
<evidence type="ECO:0000313" key="18">
    <source>
        <dbReference type="EMBL" id="OGG87971.1"/>
    </source>
</evidence>
<dbReference type="Pfam" id="PF12705">
    <property type="entry name" value="PDDEXK_1"/>
    <property type="match status" value="1"/>
</dbReference>
<evidence type="ECO:0000256" key="6">
    <source>
        <dbReference type="ARBA" id="ARBA00022806"/>
    </source>
</evidence>
<comment type="caution">
    <text evidence="18">The sequence shown here is derived from an EMBL/GenBank/DDBJ whole genome shotgun (WGS) entry which is preliminary data.</text>
</comment>
<name>A0A1F6FQ33_9BACT</name>
<evidence type="ECO:0000256" key="12">
    <source>
        <dbReference type="ARBA" id="ARBA00034617"/>
    </source>
</evidence>
<reference evidence="18 19" key="1">
    <citation type="journal article" date="2016" name="Nat. Commun.">
        <title>Thousands of microbial genomes shed light on interconnected biogeochemical processes in an aquifer system.</title>
        <authorList>
            <person name="Anantharaman K."/>
            <person name="Brown C.T."/>
            <person name="Hug L.A."/>
            <person name="Sharon I."/>
            <person name="Castelle C.J."/>
            <person name="Probst A.J."/>
            <person name="Thomas B.C."/>
            <person name="Singh A."/>
            <person name="Wilkins M.J."/>
            <person name="Karaoz U."/>
            <person name="Brodie E.L."/>
            <person name="Williams K.H."/>
            <person name="Hubbard S.S."/>
            <person name="Banfield J.F."/>
        </authorList>
    </citation>
    <scope>NUCLEOTIDE SEQUENCE [LARGE SCALE GENOMIC DNA]</scope>
</reference>
<dbReference type="InterPro" id="IPR027417">
    <property type="entry name" value="P-loop_NTPase"/>
</dbReference>
<feature type="domain" description="UvrD-like helicase ATP-binding" evidence="16">
    <location>
        <begin position="15"/>
        <end position="334"/>
    </location>
</feature>
<evidence type="ECO:0000256" key="13">
    <source>
        <dbReference type="ARBA" id="ARBA00034808"/>
    </source>
</evidence>
<evidence type="ECO:0000256" key="10">
    <source>
        <dbReference type="ARBA" id="ARBA00023204"/>
    </source>
</evidence>
<dbReference type="GO" id="GO:0004527">
    <property type="term" value="F:exonuclease activity"/>
    <property type="evidence" value="ECO:0007669"/>
    <property type="project" value="UniProtKB-KW"/>
</dbReference>